<evidence type="ECO:0000313" key="2">
    <source>
        <dbReference type="Proteomes" id="UP000225190"/>
    </source>
</evidence>
<reference evidence="1 2" key="1">
    <citation type="submission" date="2015-11" db="EMBL/GenBank/DDBJ databases">
        <title>Bacteriophages of Xanthomonas arboricola pv. juglandis: Characterization of two phages.</title>
        <authorList>
            <person name="Domotor D."/>
            <person name="Frank T."/>
            <person name="Rakhely G."/>
            <person name="Doffkay Z."/>
            <person name="Schneider G."/>
            <person name="Kovacs T."/>
        </authorList>
    </citation>
    <scope>NUCLEOTIDE SEQUENCE [LARGE SCALE GENOMIC DNA]</scope>
</reference>
<accession>A0A1I9L2I1</accession>
<dbReference type="Proteomes" id="UP000225190">
    <property type="component" value="Segment"/>
</dbReference>
<evidence type="ECO:0000313" key="1">
    <source>
        <dbReference type="EMBL" id="AMW36168.1"/>
    </source>
</evidence>
<protein>
    <submittedName>
        <fullName evidence="1">Uncharacterized protein</fullName>
    </submittedName>
</protein>
<dbReference type="EMBL" id="KU197014">
    <property type="protein sequence ID" value="AMW36168.1"/>
    <property type="molecule type" value="Genomic_DNA"/>
</dbReference>
<proteinExistence type="predicted"/>
<name>A0A1I9L2I1_9CAUD</name>
<organism evidence="1 2">
    <name type="scientific">Xanthomonas phage XAJ2</name>
    <dbReference type="NCBI Taxonomy" id="1775249"/>
    <lineage>
        <taxon>Viruses</taxon>
        <taxon>Duplodnaviria</taxon>
        <taxon>Heunggongvirae</taxon>
        <taxon>Uroviricota</taxon>
        <taxon>Caudoviricetes</taxon>
        <taxon>Caudoviricetes incertae sedis</taxon>
        <taxon>Xajduovirus</taxon>
        <taxon>Xajduovirus XAJ2</taxon>
    </lineage>
</organism>
<keyword evidence="2" id="KW-1185">Reference proteome</keyword>
<sequence>MSNNHKQAILKMLDEALPDDAYFFNIEFEFTPILSFKEHPYLLPARQAVDRIHSVLAKPENAKVLGPAAKLEVSIDALGSEYPRVNLRIGV</sequence>